<feature type="transmembrane region" description="Helical" evidence="2">
    <location>
        <begin position="99"/>
        <end position="120"/>
    </location>
</feature>
<gene>
    <name evidence="3" type="ORF">HO173_005989</name>
</gene>
<dbReference type="GeneID" id="59287650"/>
<dbReference type="SUPFAM" id="SSF89372">
    <property type="entry name" value="Fucose-specific lectin"/>
    <property type="match status" value="1"/>
</dbReference>
<keyword evidence="2" id="KW-0812">Transmembrane</keyword>
<dbReference type="OrthoDB" id="5363905at2759"/>
<dbReference type="Proteomes" id="UP000578531">
    <property type="component" value="Unassembled WGS sequence"/>
</dbReference>
<comment type="caution">
    <text evidence="3">The sequence shown here is derived from an EMBL/GenBank/DDBJ whole genome shotgun (WGS) entry which is preliminary data.</text>
</comment>
<dbReference type="Gene3D" id="2.120.10.70">
    <property type="entry name" value="Fucose-specific lectin"/>
    <property type="match status" value="1"/>
</dbReference>
<keyword evidence="2" id="KW-1133">Transmembrane helix</keyword>
<keyword evidence="2" id="KW-0472">Membrane</keyword>
<evidence type="ECO:0000256" key="1">
    <source>
        <dbReference type="SAM" id="MobiDB-lite"/>
    </source>
</evidence>
<feature type="region of interest" description="Disordered" evidence="1">
    <location>
        <begin position="123"/>
        <end position="149"/>
    </location>
</feature>
<dbReference type="RefSeq" id="XP_037165161.1">
    <property type="nucleotide sequence ID" value="XM_037307901.1"/>
</dbReference>
<protein>
    <recommendedName>
        <fullName evidence="5">Fucose-specific lectin</fullName>
    </recommendedName>
</protein>
<evidence type="ECO:0000313" key="3">
    <source>
        <dbReference type="EMBL" id="KAF6235794.1"/>
    </source>
</evidence>
<dbReference type="EMBL" id="JACCJC010000022">
    <property type="protein sequence ID" value="KAF6235794.1"/>
    <property type="molecule type" value="Genomic_DNA"/>
</dbReference>
<evidence type="ECO:0000313" key="4">
    <source>
        <dbReference type="Proteomes" id="UP000578531"/>
    </source>
</evidence>
<accession>A0A8H6FW55</accession>
<dbReference type="AlphaFoldDB" id="A0A8H6FW55"/>
<proteinExistence type="predicted"/>
<name>A0A8H6FW55_9LECA</name>
<sequence length="535" mass="58645">MALLHIVQDTFSTLELFQNDESARAPEPYPVPAANVQAQLETAPEIDSAPSAPETLPEQGLEVLYNKSPPEAVNVNGDIKQPETSTTLRKTIFLKRKNFAFAALAVLLLMALAVGLGVGLRKSPRAYPSSSATARPSGGPISMNTASPTASAHPVNSSFTQQILNDTSFAAIYMNSGDRHVFFQDIKGDIQQVVYAASEDQWIVKTNPTGISDARYLTPLAADVVEQDVSTSLHLYYISVSNRLSSRTYTDGIWWQSSEDLSNYTTFPSTRQLSVTSTNSTGTVAANETVNQSLLLYENLHGDVSALLRVARAATDPCDAIALTCLKLGLGTKSHWIDITSNNKSEARFGFSPIYFIGRFNQTFSSTLYETNGGTTLRAPFASAPTPFLNQSILDVQMLFYDYNSTSFLTSEYTSWNNASYGKFYSGWETSTTSNQVNFENSNFIESDLVMISPPGYLFAIWVNGTRPVVINFNPATNTAPVGPFPFRRLASITLANQTESYLYHQINGTTLAEEQYLPSLNQWITTSYITISSS</sequence>
<keyword evidence="4" id="KW-1185">Reference proteome</keyword>
<organism evidence="3 4">
    <name type="scientific">Letharia columbiana</name>
    <dbReference type="NCBI Taxonomy" id="112416"/>
    <lineage>
        <taxon>Eukaryota</taxon>
        <taxon>Fungi</taxon>
        <taxon>Dikarya</taxon>
        <taxon>Ascomycota</taxon>
        <taxon>Pezizomycotina</taxon>
        <taxon>Lecanoromycetes</taxon>
        <taxon>OSLEUM clade</taxon>
        <taxon>Lecanoromycetidae</taxon>
        <taxon>Lecanorales</taxon>
        <taxon>Lecanorineae</taxon>
        <taxon>Parmeliaceae</taxon>
        <taxon>Letharia</taxon>
    </lineage>
</organism>
<reference evidence="3 4" key="1">
    <citation type="journal article" date="2020" name="Genomics">
        <title>Complete, high-quality genomes from long-read metagenomic sequencing of two wolf lichen thalli reveals enigmatic genome architecture.</title>
        <authorList>
            <person name="McKenzie S.K."/>
            <person name="Walston R.F."/>
            <person name="Allen J.L."/>
        </authorList>
    </citation>
    <scope>NUCLEOTIDE SEQUENCE [LARGE SCALE GENOMIC DNA]</scope>
    <source>
        <strain evidence="3">WasteWater2</strain>
    </source>
</reference>
<evidence type="ECO:0000256" key="2">
    <source>
        <dbReference type="SAM" id="Phobius"/>
    </source>
</evidence>
<evidence type="ECO:0008006" key="5">
    <source>
        <dbReference type="Google" id="ProtNLM"/>
    </source>
</evidence>